<comment type="similarity">
    <text evidence="6">Belongs to the binding-protein-dependent transport system permease family.</text>
</comment>
<reference evidence="9 10" key="2">
    <citation type="submission" date="2022-06" db="EMBL/GenBank/DDBJ databases">
        <title>Genomic Encyclopedia of Type Strains, Phase I: the one thousand microbial genomes (KMG-I) project.</title>
        <authorList>
            <person name="Kyrpides N."/>
        </authorList>
    </citation>
    <scope>NUCLEOTIDE SEQUENCE [LARGE SCALE GENOMIC DNA]</scope>
    <source>
        <strain evidence="9 10">DSM 43889</strain>
    </source>
</reference>
<feature type="transmembrane region" description="Helical" evidence="6">
    <location>
        <begin position="28"/>
        <end position="51"/>
    </location>
</feature>
<evidence type="ECO:0000256" key="1">
    <source>
        <dbReference type="ARBA" id="ARBA00004141"/>
    </source>
</evidence>
<comment type="subcellular location">
    <subcellularLocation>
        <location evidence="6">Cell membrane</location>
        <topology evidence="6">Multi-pass membrane protein</topology>
    </subcellularLocation>
    <subcellularLocation>
        <location evidence="1">Membrane</location>
        <topology evidence="1">Multi-pass membrane protein</topology>
    </subcellularLocation>
</comment>
<evidence type="ECO:0000256" key="7">
    <source>
        <dbReference type="SAM" id="MobiDB-lite"/>
    </source>
</evidence>
<dbReference type="InterPro" id="IPR000515">
    <property type="entry name" value="MetI-like"/>
</dbReference>
<dbReference type="PANTHER" id="PTHR30177">
    <property type="entry name" value="GLYCINE BETAINE/L-PROLINE TRANSPORT SYSTEM PERMEASE PROTEIN PROW"/>
    <property type="match status" value="1"/>
</dbReference>
<keyword evidence="2 6" id="KW-0813">Transport</keyword>
<name>A0ABT1JMJ0_ACTCY</name>
<evidence type="ECO:0000313" key="10">
    <source>
        <dbReference type="Proteomes" id="UP000791080"/>
    </source>
</evidence>
<sequence>MIPQLIEWLTDPAHWRGPDGIPKRLLEHLYYCLVAAGFATLVALPVGLFIGHTGRGGTLLVGAGNALRALPTLGLVTFLYLVVGGTQTATLIGLVVLAVPPILAGAYSGVQQVDRRVVDAAVGVGMTRWQRLWQVEVPNAMPLILGGIRNAVLQVVATAAVAAYVGLGGLGRYVLDGIRAVDYPKVLAGALLVALLAILLDVVLSGVQWLVVPAGLRTAGVGDVGRRRPRRPARREVRGETTDTGGGRVDGGAGHGLRKR</sequence>
<dbReference type="Proteomes" id="UP000791080">
    <property type="component" value="Unassembled WGS sequence"/>
</dbReference>
<dbReference type="CDD" id="cd06261">
    <property type="entry name" value="TM_PBP2"/>
    <property type="match status" value="1"/>
</dbReference>
<evidence type="ECO:0000313" key="9">
    <source>
        <dbReference type="EMBL" id="MCP2333755.1"/>
    </source>
</evidence>
<accession>A0ABT1JMJ0</accession>
<keyword evidence="10" id="KW-1185">Reference proteome</keyword>
<keyword evidence="5 6" id="KW-0472">Membrane</keyword>
<dbReference type="InterPro" id="IPR035906">
    <property type="entry name" value="MetI-like_sf"/>
</dbReference>
<evidence type="ECO:0000256" key="6">
    <source>
        <dbReference type="RuleBase" id="RU363032"/>
    </source>
</evidence>
<dbReference type="SUPFAM" id="SSF161098">
    <property type="entry name" value="MetI-like"/>
    <property type="match status" value="1"/>
</dbReference>
<feature type="compositionally biased region" description="Gly residues" evidence="7">
    <location>
        <begin position="244"/>
        <end position="260"/>
    </location>
</feature>
<evidence type="ECO:0000256" key="2">
    <source>
        <dbReference type="ARBA" id="ARBA00022448"/>
    </source>
</evidence>
<dbReference type="Pfam" id="PF00528">
    <property type="entry name" value="BPD_transp_1"/>
    <property type="match status" value="1"/>
</dbReference>
<gene>
    <name evidence="9" type="ORF">G443_004025</name>
</gene>
<evidence type="ECO:0000256" key="5">
    <source>
        <dbReference type="ARBA" id="ARBA00023136"/>
    </source>
</evidence>
<comment type="caution">
    <text evidence="9">The sequence shown here is derived from an EMBL/GenBank/DDBJ whole genome shotgun (WGS) entry which is preliminary data.</text>
</comment>
<proteinExistence type="inferred from homology"/>
<evidence type="ECO:0000256" key="3">
    <source>
        <dbReference type="ARBA" id="ARBA00022692"/>
    </source>
</evidence>
<reference evidence="9 10" key="1">
    <citation type="submission" date="2013-07" db="EMBL/GenBank/DDBJ databases">
        <authorList>
            <consortium name="DOE Joint Genome Institute"/>
            <person name="Reeve W."/>
            <person name="Huntemann M."/>
            <person name="Han J."/>
            <person name="Chen A."/>
            <person name="Kyrpides N."/>
            <person name="Mavromatis K."/>
            <person name="Markowitz V."/>
            <person name="Palaniappan K."/>
            <person name="Ivanova N."/>
            <person name="Schaumberg A."/>
            <person name="Pati A."/>
            <person name="Liolios K."/>
            <person name="Nordberg H.P."/>
            <person name="Cantor M.N."/>
            <person name="Hua S.X."/>
            <person name="Woyke T."/>
        </authorList>
    </citation>
    <scope>NUCLEOTIDE SEQUENCE [LARGE SCALE GENOMIC DNA]</scope>
    <source>
        <strain evidence="9 10">DSM 43889</strain>
    </source>
</reference>
<keyword evidence="4 6" id="KW-1133">Transmembrane helix</keyword>
<dbReference type="Gene3D" id="1.10.3720.10">
    <property type="entry name" value="MetI-like"/>
    <property type="match status" value="1"/>
</dbReference>
<protein>
    <submittedName>
        <fullName evidence="9">Osmoprotectant transport system permease protein</fullName>
    </submittedName>
</protein>
<feature type="transmembrane region" description="Helical" evidence="6">
    <location>
        <begin position="89"/>
        <end position="107"/>
    </location>
</feature>
<feature type="transmembrane region" description="Helical" evidence="6">
    <location>
        <begin position="187"/>
        <end position="212"/>
    </location>
</feature>
<feature type="transmembrane region" description="Helical" evidence="6">
    <location>
        <begin position="58"/>
        <end position="83"/>
    </location>
</feature>
<organism evidence="9 10">
    <name type="scientific">Actinoalloteichus caeruleus DSM 43889</name>
    <dbReference type="NCBI Taxonomy" id="1120930"/>
    <lineage>
        <taxon>Bacteria</taxon>
        <taxon>Bacillati</taxon>
        <taxon>Actinomycetota</taxon>
        <taxon>Actinomycetes</taxon>
        <taxon>Pseudonocardiales</taxon>
        <taxon>Pseudonocardiaceae</taxon>
        <taxon>Actinoalloteichus</taxon>
        <taxon>Actinoalloteichus cyanogriseus</taxon>
    </lineage>
</organism>
<dbReference type="PROSITE" id="PS50928">
    <property type="entry name" value="ABC_TM1"/>
    <property type="match status" value="1"/>
</dbReference>
<evidence type="ECO:0000259" key="8">
    <source>
        <dbReference type="PROSITE" id="PS50928"/>
    </source>
</evidence>
<dbReference type="EMBL" id="AUBJ02000001">
    <property type="protein sequence ID" value="MCP2333755.1"/>
    <property type="molecule type" value="Genomic_DNA"/>
</dbReference>
<evidence type="ECO:0000256" key="4">
    <source>
        <dbReference type="ARBA" id="ARBA00022989"/>
    </source>
</evidence>
<feature type="region of interest" description="Disordered" evidence="7">
    <location>
        <begin position="223"/>
        <end position="260"/>
    </location>
</feature>
<keyword evidence="3 6" id="KW-0812">Transmembrane</keyword>
<feature type="transmembrane region" description="Helical" evidence="6">
    <location>
        <begin position="151"/>
        <end position="175"/>
    </location>
</feature>
<dbReference type="PANTHER" id="PTHR30177:SF33">
    <property type="entry name" value="POSSIBLE OSMOPROTECTANT (GLYCINE BETAINE_CARNITINE_CHOLINE_L-PROLINE) TRANSPORT INTEGRAL MEMBRANE PROTEIN ABC TRANSPORTER PROZ"/>
    <property type="match status" value="1"/>
</dbReference>
<dbReference type="InterPro" id="IPR051204">
    <property type="entry name" value="ABC_transp_perm/SBD"/>
</dbReference>
<dbReference type="RefSeq" id="WP_245588848.1">
    <property type="nucleotide sequence ID" value="NZ_AUBJ02000001.1"/>
</dbReference>
<feature type="domain" description="ABC transmembrane type-1" evidence="8">
    <location>
        <begin position="25"/>
        <end position="204"/>
    </location>
</feature>